<proteinExistence type="predicted"/>
<evidence type="ECO:0000313" key="1">
    <source>
        <dbReference type="EMBL" id="AEW20286.1"/>
    </source>
</evidence>
<dbReference type="HOGENOM" id="CLU_3318308_0_0_10"/>
<dbReference type="STRING" id="203275.BFO_1960"/>
<evidence type="ECO:0000313" key="2">
    <source>
        <dbReference type="Proteomes" id="UP000005436"/>
    </source>
</evidence>
<organism evidence="1 2">
    <name type="scientific">Tannerella forsythia (strain ATCC 43037 / JCM 10827 / CCUG 21028 A / KCTC 5666 / FDC 338)</name>
    <name type="common">Bacteroides forsythus</name>
    <dbReference type="NCBI Taxonomy" id="203275"/>
    <lineage>
        <taxon>Bacteria</taxon>
        <taxon>Pseudomonadati</taxon>
        <taxon>Bacteroidota</taxon>
        <taxon>Bacteroidia</taxon>
        <taxon>Bacteroidales</taxon>
        <taxon>Tannerellaceae</taxon>
        <taxon>Tannerella</taxon>
    </lineage>
</organism>
<accession>G8UQ37</accession>
<gene>
    <name evidence="1" type="ordered locus">BFO_1960</name>
</gene>
<dbReference type="EMBL" id="CP003191">
    <property type="protein sequence ID" value="AEW20286.1"/>
    <property type="molecule type" value="Genomic_DNA"/>
</dbReference>
<name>G8UQ37_TANFA</name>
<sequence>MIIKDIQGCVESQTFDCKSIQIAPKVLAIPIVAFAKIIS</sequence>
<dbReference type="KEGG" id="tfo:BFO_1960"/>
<keyword evidence="2" id="KW-1185">Reference proteome</keyword>
<protein>
    <submittedName>
        <fullName evidence="1">Uncharacterized protein</fullName>
    </submittedName>
</protein>
<dbReference type="PATRIC" id="fig|203275.8.peg.1777"/>
<dbReference type="AlphaFoldDB" id="G8UQ37"/>
<dbReference type="Proteomes" id="UP000005436">
    <property type="component" value="Chromosome"/>
</dbReference>
<reference evidence="2" key="1">
    <citation type="submission" date="2011-12" db="EMBL/GenBank/DDBJ databases">
        <title>Complete sequence of Tannerella forsythia ATCC 43037.</title>
        <authorList>
            <person name="Dewhirst F."/>
            <person name="Tanner A."/>
            <person name="Izard J."/>
            <person name="Brinkac L."/>
            <person name="Durkin A.S."/>
            <person name="Hostetler J."/>
            <person name="Shetty J."/>
            <person name="Torralba M."/>
            <person name="Gill S."/>
            <person name="Nelson K."/>
        </authorList>
    </citation>
    <scope>NUCLEOTIDE SEQUENCE [LARGE SCALE GENOMIC DNA]</scope>
    <source>
        <strain evidence="2">ATCC 43037 / JCM 10827 / CCUG 33226 / KCTC 5666 / FDC 338</strain>
    </source>
</reference>